<sequence length="137" mass="15443">MLGDLINLGDTLIKRIFPDPEQQAKAQSELRQMEQNGELAQLNARYSAIVAEAQSKDKWTSRARPMFLYVMYAVILLVMLGSVVGVWWPVQMKQVADNLKLMFGAIPEPLWVLFGTGYLGYSASRSYDKKQQTKAGL</sequence>
<organism evidence="2 3">
    <name type="scientific">Halodesulfovibrio marinisediminis DSM 17456</name>
    <dbReference type="NCBI Taxonomy" id="1121457"/>
    <lineage>
        <taxon>Bacteria</taxon>
        <taxon>Pseudomonadati</taxon>
        <taxon>Thermodesulfobacteriota</taxon>
        <taxon>Desulfovibrionia</taxon>
        <taxon>Desulfovibrionales</taxon>
        <taxon>Desulfovibrionaceae</taxon>
        <taxon>Halodesulfovibrio</taxon>
    </lineage>
</organism>
<proteinExistence type="predicted"/>
<keyword evidence="1" id="KW-0812">Transmembrane</keyword>
<dbReference type="Proteomes" id="UP000184694">
    <property type="component" value="Unassembled WGS sequence"/>
</dbReference>
<protein>
    <submittedName>
        <fullName evidence="2">Holin of 3TMs, for gene-transfer release</fullName>
    </submittedName>
</protein>
<dbReference type="RefSeq" id="WP_074215266.1">
    <property type="nucleotide sequence ID" value="NZ_FSRG01000003.1"/>
</dbReference>
<dbReference type="STRING" id="1121457.SAMN02745161_0378"/>
<accession>A0A1N6DPS1</accession>
<gene>
    <name evidence="2" type="ORF">SAMN02745161_0378</name>
</gene>
<keyword evidence="1" id="KW-0472">Membrane</keyword>
<dbReference type="OrthoDB" id="1433389at2"/>
<dbReference type="EMBL" id="FSRG01000003">
    <property type="protein sequence ID" value="SIN72808.1"/>
    <property type="molecule type" value="Genomic_DNA"/>
</dbReference>
<dbReference type="Pfam" id="PF11351">
    <property type="entry name" value="GTA_holin_3TM"/>
    <property type="match status" value="1"/>
</dbReference>
<feature type="transmembrane region" description="Helical" evidence="1">
    <location>
        <begin position="66"/>
        <end position="89"/>
    </location>
</feature>
<evidence type="ECO:0000256" key="1">
    <source>
        <dbReference type="SAM" id="Phobius"/>
    </source>
</evidence>
<feature type="transmembrane region" description="Helical" evidence="1">
    <location>
        <begin position="101"/>
        <end position="121"/>
    </location>
</feature>
<keyword evidence="3" id="KW-1185">Reference proteome</keyword>
<evidence type="ECO:0000313" key="2">
    <source>
        <dbReference type="EMBL" id="SIN72808.1"/>
    </source>
</evidence>
<reference evidence="3" key="1">
    <citation type="submission" date="2016-11" db="EMBL/GenBank/DDBJ databases">
        <authorList>
            <person name="Varghese N."/>
            <person name="Submissions S."/>
        </authorList>
    </citation>
    <scope>NUCLEOTIDE SEQUENCE [LARGE SCALE GENOMIC DNA]</scope>
    <source>
        <strain evidence="3">DSM 17456</strain>
    </source>
</reference>
<evidence type="ECO:0000313" key="3">
    <source>
        <dbReference type="Proteomes" id="UP000184694"/>
    </source>
</evidence>
<keyword evidence="1" id="KW-1133">Transmembrane helix</keyword>
<name>A0A1N6DPS1_9BACT</name>
<dbReference type="AlphaFoldDB" id="A0A1N6DPS1"/>
<dbReference type="InterPro" id="IPR021497">
    <property type="entry name" value="GTA_holin_3TM"/>
</dbReference>